<proteinExistence type="predicted"/>
<protein>
    <recommendedName>
        <fullName evidence="7">Integral membrane bound transporter domain-containing protein</fullName>
    </recommendedName>
</protein>
<keyword evidence="4 6" id="KW-1133">Transmembrane helix</keyword>
<evidence type="ECO:0000256" key="3">
    <source>
        <dbReference type="ARBA" id="ARBA00022692"/>
    </source>
</evidence>
<evidence type="ECO:0000313" key="9">
    <source>
        <dbReference type="Proteomes" id="UP000663828"/>
    </source>
</evidence>
<feature type="transmembrane region" description="Helical" evidence="6">
    <location>
        <begin position="214"/>
        <end position="235"/>
    </location>
</feature>
<comment type="subcellular location">
    <subcellularLocation>
        <location evidence="1">Cell membrane</location>
        <topology evidence="1">Multi-pass membrane protein</topology>
    </subcellularLocation>
</comment>
<dbReference type="EMBL" id="CAJNOR010002712">
    <property type="protein sequence ID" value="CAF1330927.1"/>
    <property type="molecule type" value="Genomic_DNA"/>
</dbReference>
<keyword evidence="9" id="KW-1185">Reference proteome</keyword>
<dbReference type="PANTHER" id="PTHR30509:SF9">
    <property type="entry name" value="MULTIDRUG RESISTANCE PROTEIN MDTO"/>
    <property type="match status" value="1"/>
</dbReference>
<feature type="transmembrane region" description="Helical" evidence="6">
    <location>
        <begin position="614"/>
        <end position="635"/>
    </location>
</feature>
<keyword evidence="5 6" id="KW-0472">Membrane</keyword>
<name>A0A815FWQ3_ADIRI</name>
<dbReference type="Pfam" id="PF13515">
    <property type="entry name" value="FUSC_2"/>
    <property type="match status" value="1"/>
</dbReference>
<reference evidence="8" key="1">
    <citation type="submission" date="2021-02" db="EMBL/GenBank/DDBJ databases">
        <authorList>
            <person name="Nowell W R."/>
        </authorList>
    </citation>
    <scope>NUCLEOTIDE SEQUENCE</scope>
</reference>
<evidence type="ECO:0000256" key="2">
    <source>
        <dbReference type="ARBA" id="ARBA00022475"/>
    </source>
</evidence>
<evidence type="ECO:0000256" key="5">
    <source>
        <dbReference type="ARBA" id="ARBA00023136"/>
    </source>
</evidence>
<gene>
    <name evidence="8" type="ORF">XAT740_LOCUS30427</name>
</gene>
<dbReference type="Proteomes" id="UP000663828">
    <property type="component" value="Unassembled WGS sequence"/>
</dbReference>
<evidence type="ECO:0000256" key="6">
    <source>
        <dbReference type="SAM" id="Phobius"/>
    </source>
</evidence>
<dbReference type="GO" id="GO:0005886">
    <property type="term" value="C:plasma membrane"/>
    <property type="evidence" value="ECO:0007669"/>
    <property type="project" value="UniProtKB-SubCell"/>
</dbReference>
<accession>A0A815FWQ3</accession>
<keyword evidence="2" id="KW-1003">Cell membrane</keyword>
<comment type="caution">
    <text evidence="8">The sequence shown here is derived from an EMBL/GenBank/DDBJ whole genome shotgun (WGS) entry which is preliminary data.</text>
</comment>
<organism evidence="8 9">
    <name type="scientific">Adineta ricciae</name>
    <name type="common">Rotifer</name>
    <dbReference type="NCBI Taxonomy" id="249248"/>
    <lineage>
        <taxon>Eukaryota</taxon>
        <taxon>Metazoa</taxon>
        <taxon>Spiralia</taxon>
        <taxon>Gnathifera</taxon>
        <taxon>Rotifera</taxon>
        <taxon>Eurotatoria</taxon>
        <taxon>Bdelloidea</taxon>
        <taxon>Adinetida</taxon>
        <taxon>Adinetidae</taxon>
        <taxon>Adineta</taxon>
    </lineage>
</organism>
<dbReference type="PANTHER" id="PTHR30509">
    <property type="entry name" value="P-HYDROXYBENZOIC ACID EFFLUX PUMP SUBUNIT-RELATED"/>
    <property type="match status" value="1"/>
</dbReference>
<evidence type="ECO:0000313" key="8">
    <source>
        <dbReference type="EMBL" id="CAF1330927.1"/>
    </source>
</evidence>
<dbReference type="InterPro" id="IPR049453">
    <property type="entry name" value="Memb_transporter_dom"/>
</dbReference>
<feature type="transmembrane region" description="Helical" evidence="6">
    <location>
        <begin position="575"/>
        <end position="594"/>
    </location>
</feature>
<evidence type="ECO:0000259" key="7">
    <source>
        <dbReference type="Pfam" id="PF13515"/>
    </source>
</evidence>
<feature type="transmembrane region" description="Helical" evidence="6">
    <location>
        <begin position="132"/>
        <end position="152"/>
    </location>
</feature>
<feature type="domain" description="Integral membrane bound transporter" evidence="7">
    <location>
        <begin position="496"/>
        <end position="621"/>
    </location>
</feature>
<evidence type="ECO:0000256" key="4">
    <source>
        <dbReference type="ARBA" id="ARBA00022989"/>
    </source>
</evidence>
<feature type="transmembrane region" description="Helical" evidence="6">
    <location>
        <begin position="158"/>
        <end position="177"/>
    </location>
</feature>
<sequence>MASSSSLKRSIDDDESYKENIPLDKKMNLGYISFQSKIIDMSKKNNLIAPFKPLVRHFYFNYNYVDTNLPYVHSLFVRRFQLSIRMVIAFLISAFLVYATGLHNQLSQAFIIPLICTLVIQDTFGATVAASFQMLFTLTPVSIFLFIIQKIGLGYHDYIAAEFTLLAAAFFIGFVGSQAQSRKIPLVICAIFFATIVNQNNVPSTFAFQLLESFAIGICICLLVSLIILPSFATIDIENRVKYILLNLNDMHMLIVQSFLREDEIDAQASLTRVTTIEQMIEEAMSPIQMKLIFARFEPARLLQWIYNRKRRNIIDLTLQEQENLITSLFLHVRSMHSMVKQCQFNEYHTEFIRDIRESLLHLCSCQTIIINSITKHSSITKNQFMYYISNLSQSRQRLNIIHETGLLNRMEYALISNTNIRSDSQLQHAFFLFQIHMIVRLLIDTPVTKEKKTKIQKPEKASLKERLIPKWSRIAIALKTTIIIGIGSIFVMVPTLVTTFENGQWIFIALCMTQGDTVGGAFTTMQMRLFGTLLGAMWGYITFLAVGENIYNTCGMLVPWILFFGYIRSLPNWTYTAVVAIFTPILINLGRLAYTTPVPEENFVLLRIEENVIGIALSVILTVIIFPVFAIDLLKNNIKNTLKSFCESVNCIRSIYMKLSFDENSKDIVLDIEQEREIESFFAAQRNQFDQLITAQRMGIQQITVEPTFISINNFPSTHYTTLIEQQIDICQILHTIDASVSYFLSYVELAIEFLSSDLLGFTWNRQELVITDSRIRFPVSLAGFQTLSHGIQRGKHIYTTGIRRK</sequence>
<feature type="transmembrane region" description="Helical" evidence="6">
    <location>
        <begin position="82"/>
        <end position="100"/>
    </location>
</feature>
<evidence type="ECO:0000256" key="1">
    <source>
        <dbReference type="ARBA" id="ARBA00004651"/>
    </source>
</evidence>
<dbReference type="AlphaFoldDB" id="A0A815FWQ3"/>
<feature type="transmembrane region" description="Helical" evidence="6">
    <location>
        <begin position="475"/>
        <end position="498"/>
    </location>
</feature>
<feature type="transmembrane region" description="Helical" evidence="6">
    <location>
        <begin position="184"/>
        <end position="202"/>
    </location>
</feature>
<feature type="transmembrane region" description="Helical" evidence="6">
    <location>
        <begin position="530"/>
        <end position="545"/>
    </location>
</feature>
<keyword evidence="3 6" id="KW-0812">Transmembrane</keyword>